<dbReference type="PRINTS" id="PR01438">
    <property type="entry name" value="UNVRSLSTRESS"/>
</dbReference>
<dbReference type="AlphaFoldDB" id="I7M3S2"/>
<reference evidence="3" key="1">
    <citation type="journal article" date="2006" name="PLoS Biol.">
        <title>Macronuclear genome sequence of the ciliate Tetrahymena thermophila, a model eukaryote.</title>
        <authorList>
            <person name="Eisen J.A."/>
            <person name="Coyne R.S."/>
            <person name="Wu M."/>
            <person name="Wu D."/>
            <person name="Thiagarajan M."/>
            <person name="Wortman J.R."/>
            <person name="Badger J.H."/>
            <person name="Ren Q."/>
            <person name="Amedeo P."/>
            <person name="Jones K.M."/>
            <person name="Tallon L.J."/>
            <person name="Delcher A.L."/>
            <person name="Salzberg S.L."/>
            <person name="Silva J.C."/>
            <person name="Haas B.J."/>
            <person name="Majoros W.H."/>
            <person name="Farzad M."/>
            <person name="Carlton J.M."/>
            <person name="Smith R.K. Jr."/>
            <person name="Garg J."/>
            <person name="Pearlman R.E."/>
            <person name="Karrer K.M."/>
            <person name="Sun L."/>
            <person name="Manning G."/>
            <person name="Elde N.C."/>
            <person name="Turkewitz A.P."/>
            <person name="Asai D.J."/>
            <person name="Wilkes D.E."/>
            <person name="Wang Y."/>
            <person name="Cai H."/>
            <person name="Collins K."/>
            <person name="Stewart B.A."/>
            <person name="Lee S.R."/>
            <person name="Wilamowska K."/>
            <person name="Weinberg Z."/>
            <person name="Ruzzo W.L."/>
            <person name="Wloga D."/>
            <person name="Gaertig J."/>
            <person name="Frankel J."/>
            <person name="Tsao C.-C."/>
            <person name="Gorovsky M.A."/>
            <person name="Keeling P.J."/>
            <person name="Waller R.F."/>
            <person name="Patron N.J."/>
            <person name="Cherry J.M."/>
            <person name="Stover N.A."/>
            <person name="Krieger C.J."/>
            <person name="del Toro C."/>
            <person name="Ryder H.F."/>
            <person name="Williamson S.C."/>
            <person name="Barbeau R.A."/>
            <person name="Hamilton E.P."/>
            <person name="Orias E."/>
        </authorList>
    </citation>
    <scope>NUCLEOTIDE SEQUENCE [LARGE SCALE GENOMIC DNA]</scope>
    <source>
        <strain evidence="3">SB210</strain>
    </source>
</reference>
<dbReference type="GeneID" id="7828376"/>
<dbReference type="HOGENOM" id="CLU_995569_0_0_1"/>
<evidence type="ECO:0000313" key="2">
    <source>
        <dbReference type="EMBL" id="EAS03994.2"/>
    </source>
</evidence>
<dbReference type="Proteomes" id="UP000009168">
    <property type="component" value="Unassembled WGS sequence"/>
</dbReference>
<dbReference type="OMA" id="NDKITIC"/>
<gene>
    <name evidence="2" type="ORF">TTHERM_00459310</name>
</gene>
<dbReference type="Gene3D" id="3.40.50.620">
    <property type="entry name" value="HUPs"/>
    <property type="match status" value="2"/>
</dbReference>
<accession>I7M3S2</accession>
<dbReference type="InterPro" id="IPR006015">
    <property type="entry name" value="Universal_stress_UspA"/>
</dbReference>
<organism evidence="2 3">
    <name type="scientific">Tetrahymena thermophila (strain SB210)</name>
    <dbReference type="NCBI Taxonomy" id="312017"/>
    <lineage>
        <taxon>Eukaryota</taxon>
        <taxon>Sar</taxon>
        <taxon>Alveolata</taxon>
        <taxon>Ciliophora</taxon>
        <taxon>Intramacronucleata</taxon>
        <taxon>Oligohymenophorea</taxon>
        <taxon>Hymenostomatida</taxon>
        <taxon>Tetrahymenina</taxon>
        <taxon>Tetrahymenidae</taxon>
        <taxon>Tetrahymena</taxon>
    </lineage>
</organism>
<dbReference type="PANTHER" id="PTHR31964:SF113">
    <property type="entry name" value="USPA DOMAIN-CONTAINING PROTEIN"/>
    <property type="match status" value="1"/>
</dbReference>
<feature type="domain" description="UspA" evidence="1">
    <location>
        <begin position="7"/>
        <end position="145"/>
    </location>
</feature>
<dbReference type="SUPFAM" id="SSF52402">
    <property type="entry name" value="Adenine nucleotide alpha hydrolases-like"/>
    <property type="match status" value="2"/>
</dbReference>
<dbReference type="RefSeq" id="XP_001024239.2">
    <property type="nucleotide sequence ID" value="XM_001024239.3"/>
</dbReference>
<feature type="domain" description="UspA" evidence="1">
    <location>
        <begin position="160"/>
        <end position="217"/>
    </location>
</feature>
<dbReference type="PANTHER" id="PTHR31964">
    <property type="entry name" value="ADENINE NUCLEOTIDE ALPHA HYDROLASES-LIKE SUPERFAMILY PROTEIN"/>
    <property type="match status" value="1"/>
</dbReference>
<dbReference type="KEGG" id="tet:TTHERM_00459310"/>
<evidence type="ECO:0000313" key="3">
    <source>
        <dbReference type="Proteomes" id="UP000009168"/>
    </source>
</evidence>
<dbReference type="CDD" id="cd00293">
    <property type="entry name" value="USP-like"/>
    <property type="match status" value="1"/>
</dbReference>
<dbReference type="OrthoDB" id="843225at2759"/>
<dbReference type="InterPro" id="IPR014729">
    <property type="entry name" value="Rossmann-like_a/b/a_fold"/>
</dbReference>
<protein>
    <submittedName>
        <fullName evidence="2">Universal stress family protein</fullName>
    </submittedName>
</protein>
<dbReference type="InterPro" id="IPR006016">
    <property type="entry name" value="UspA"/>
</dbReference>
<dbReference type="eggNOG" id="ENOG502SMZW">
    <property type="taxonomic scope" value="Eukaryota"/>
</dbReference>
<name>I7M3S2_TETTS</name>
<dbReference type="Pfam" id="PF00582">
    <property type="entry name" value="Usp"/>
    <property type="match status" value="2"/>
</dbReference>
<keyword evidence="3" id="KW-1185">Reference proteome</keyword>
<evidence type="ECO:0000259" key="1">
    <source>
        <dbReference type="Pfam" id="PF00582"/>
    </source>
</evidence>
<sequence length="288" mass="33339">MSQLIEFKNLLVAVDGSDYSRKAYEQSLEFLEQKKDQFDQLIIAHITNRNKKYLPEKMQAETIYDQYKLECDEKFAHNKYKLVFEEKNPNQPSCREQIISLCGQLQISFLFLGFYGRKGVKEQRGLTQTVSQACYHSKVPLVIVKNVFQRKETQSQGFNFLVCIDGSNKSYKALNYALNLAQNPNDKITICYAPTPDKQKFTRTIDAKLQEDLEQAKHINWKFVELTPSYNATEQIIKHVNSCGNEDQFQFVIIGNNGYRAQIEDKSFFGRTAEEITIHSNSNIIIIT</sequence>
<dbReference type="InParanoid" id="I7M3S2"/>
<dbReference type="EMBL" id="GG662464">
    <property type="protein sequence ID" value="EAS03994.2"/>
    <property type="molecule type" value="Genomic_DNA"/>
</dbReference>
<proteinExistence type="predicted"/>